<dbReference type="STRING" id="1095630.A0A2J6SW10"/>
<dbReference type="Pfam" id="PF06985">
    <property type="entry name" value="HET"/>
    <property type="match status" value="1"/>
</dbReference>
<dbReference type="PANTHER" id="PTHR24148">
    <property type="entry name" value="ANKYRIN REPEAT DOMAIN-CONTAINING PROTEIN 39 HOMOLOG-RELATED"/>
    <property type="match status" value="1"/>
</dbReference>
<sequence length="609" mass="69233">MTSTDSELVFINFYTPENSEFYAANVYRDLNPNNDDFRLLEILPGQGLDRIQCRIIQPPETPGLKYECISYRAGDPTKILEIEVDGHPFNAFASLGAALRKIRQPDGTRVVWADQICINQNDVAERGSQVSKMRVFYERAECVIAWLGDLKGGDLAFRTVQELQDEFNLKMEHRIRDGLSAEVESVLNDVVNGVVDELLSDSTDIWAKYEALGNLFRSELWSRLWIWQELIVAKTSHFKWDTHSAKVEDLRIVFQILPQLIVVEWPTRKPKSLELLMGNYPTAPASKVFEMLKIQTRRRIWQEQKVLPLDRLLDSARWAYSTDPRDKVFALCGLSDQKLGIVPDYKATIQQIYISTATAIMEQERSLDILAYCKHSGVVKAMDLPTWCPDWSSQLDERAERWPLLLGEFPAKCAFRASQSTCGVFRVVPGGPDTRVRLHTSLLAQGLAIGIIDSVGNFETADQKTDEEKFQHLLSSWATRIAEKDTFAAETLQELEKTATIDNRGFAEGNSLNHIARESNVRRLKLDAIEGLRRFVVTCNGLMGMAPPHVQEGDLACVLLGARVPFMLRKCKEFYTLVGEVYISNGYMYGRAIDEMEARTSEVQEFEIR</sequence>
<evidence type="ECO:0000313" key="3">
    <source>
        <dbReference type="Proteomes" id="UP000235371"/>
    </source>
</evidence>
<dbReference type="PANTHER" id="PTHR24148:SF64">
    <property type="entry name" value="HETEROKARYON INCOMPATIBILITY DOMAIN-CONTAINING PROTEIN"/>
    <property type="match status" value="1"/>
</dbReference>
<dbReference type="Proteomes" id="UP000235371">
    <property type="component" value="Unassembled WGS sequence"/>
</dbReference>
<feature type="domain" description="Heterokaryon incompatibility" evidence="1">
    <location>
        <begin position="66"/>
        <end position="229"/>
    </location>
</feature>
<dbReference type="AlphaFoldDB" id="A0A2J6SW10"/>
<dbReference type="InParanoid" id="A0A2J6SW10"/>
<protein>
    <recommendedName>
        <fullName evidence="1">Heterokaryon incompatibility domain-containing protein</fullName>
    </recommendedName>
</protein>
<accession>A0A2J6SW10</accession>
<proteinExistence type="predicted"/>
<dbReference type="OrthoDB" id="3477286at2759"/>
<evidence type="ECO:0000259" key="1">
    <source>
        <dbReference type="Pfam" id="PF06985"/>
    </source>
</evidence>
<dbReference type="GeneID" id="36589197"/>
<reference evidence="2 3" key="1">
    <citation type="submission" date="2016-04" db="EMBL/GenBank/DDBJ databases">
        <title>A degradative enzymes factory behind the ericoid mycorrhizal symbiosis.</title>
        <authorList>
            <consortium name="DOE Joint Genome Institute"/>
            <person name="Martino E."/>
            <person name="Morin E."/>
            <person name="Grelet G."/>
            <person name="Kuo A."/>
            <person name="Kohler A."/>
            <person name="Daghino S."/>
            <person name="Barry K."/>
            <person name="Choi C."/>
            <person name="Cichocki N."/>
            <person name="Clum A."/>
            <person name="Copeland A."/>
            <person name="Hainaut M."/>
            <person name="Haridas S."/>
            <person name="Labutti K."/>
            <person name="Lindquist E."/>
            <person name="Lipzen A."/>
            <person name="Khouja H.-R."/>
            <person name="Murat C."/>
            <person name="Ohm R."/>
            <person name="Olson A."/>
            <person name="Spatafora J."/>
            <person name="Veneault-Fourrey C."/>
            <person name="Henrissat B."/>
            <person name="Grigoriev I."/>
            <person name="Martin F."/>
            <person name="Perotto S."/>
        </authorList>
    </citation>
    <scope>NUCLEOTIDE SEQUENCE [LARGE SCALE GENOMIC DNA]</scope>
    <source>
        <strain evidence="2 3">E</strain>
    </source>
</reference>
<name>A0A2J6SW10_9HELO</name>
<dbReference type="InterPro" id="IPR052895">
    <property type="entry name" value="HetReg/Transcr_Mod"/>
</dbReference>
<dbReference type="InterPro" id="IPR010730">
    <property type="entry name" value="HET"/>
</dbReference>
<gene>
    <name evidence="2" type="ORF">K444DRAFT_617406</name>
</gene>
<evidence type="ECO:0000313" key="2">
    <source>
        <dbReference type="EMBL" id="PMD54958.1"/>
    </source>
</evidence>
<keyword evidence="3" id="KW-1185">Reference proteome</keyword>
<dbReference type="EMBL" id="KZ613856">
    <property type="protein sequence ID" value="PMD54958.1"/>
    <property type="molecule type" value="Genomic_DNA"/>
</dbReference>
<organism evidence="2 3">
    <name type="scientific">Hyaloscypha bicolor E</name>
    <dbReference type="NCBI Taxonomy" id="1095630"/>
    <lineage>
        <taxon>Eukaryota</taxon>
        <taxon>Fungi</taxon>
        <taxon>Dikarya</taxon>
        <taxon>Ascomycota</taxon>
        <taxon>Pezizomycotina</taxon>
        <taxon>Leotiomycetes</taxon>
        <taxon>Helotiales</taxon>
        <taxon>Hyaloscyphaceae</taxon>
        <taxon>Hyaloscypha</taxon>
        <taxon>Hyaloscypha bicolor</taxon>
    </lineage>
</organism>
<dbReference type="RefSeq" id="XP_024731862.1">
    <property type="nucleotide sequence ID" value="XM_024881120.1"/>
</dbReference>
<dbReference type="Pfam" id="PF26639">
    <property type="entry name" value="Het-6_barrel"/>
    <property type="match status" value="1"/>
</dbReference>